<dbReference type="EMBL" id="CASHSV030000109">
    <property type="protein sequence ID" value="CAJ2649025.1"/>
    <property type="molecule type" value="Genomic_DNA"/>
</dbReference>
<sequence length="201" mass="22931">MISLLLSSFSAIFKYQSSTELFCASQPFIYFVMACDAAAVAPPAAPPQDPSQQPGNVYYVHPSDGPSSVSITPVLNHSNYHSWTKSMRRPLGAKNKFDFVDGTIPVPNPFDPSYKAWCRCNMLIHSWIMNSVEESIAQSIVYLENVIDVWNELKERFSRGDFIRISELQIEIYGLKQGYSRNFGDKGTKDWKFKIHQKSFW</sequence>
<reference evidence="1" key="1">
    <citation type="submission" date="2023-10" db="EMBL/GenBank/DDBJ databases">
        <authorList>
            <person name="Rodriguez Cubillos JULIANA M."/>
            <person name="De Vega J."/>
        </authorList>
    </citation>
    <scope>NUCLEOTIDE SEQUENCE</scope>
</reference>
<proteinExistence type="predicted"/>
<keyword evidence="2" id="KW-1185">Reference proteome</keyword>
<evidence type="ECO:0000313" key="1">
    <source>
        <dbReference type="EMBL" id="CAJ2649025.1"/>
    </source>
</evidence>
<comment type="caution">
    <text evidence="1">The sequence shown here is derived from an EMBL/GenBank/DDBJ whole genome shotgun (WGS) entry which is preliminary data.</text>
</comment>
<evidence type="ECO:0000313" key="2">
    <source>
        <dbReference type="Proteomes" id="UP001177021"/>
    </source>
</evidence>
<name>A0ACB0JVY4_TRIPR</name>
<gene>
    <name evidence="1" type="ORF">MILVUS5_LOCUS17240</name>
</gene>
<dbReference type="Proteomes" id="UP001177021">
    <property type="component" value="Unassembled WGS sequence"/>
</dbReference>
<accession>A0ACB0JVY4</accession>
<protein>
    <submittedName>
        <fullName evidence="1">Uncharacterized protein</fullName>
    </submittedName>
</protein>
<organism evidence="1 2">
    <name type="scientific">Trifolium pratense</name>
    <name type="common">Red clover</name>
    <dbReference type="NCBI Taxonomy" id="57577"/>
    <lineage>
        <taxon>Eukaryota</taxon>
        <taxon>Viridiplantae</taxon>
        <taxon>Streptophyta</taxon>
        <taxon>Embryophyta</taxon>
        <taxon>Tracheophyta</taxon>
        <taxon>Spermatophyta</taxon>
        <taxon>Magnoliopsida</taxon>
        <taxon>eudicotyledons</taxon>
        <taxon>Gunneridae</taxon>
        <taxon>Pentapetalae</taxon>
        <taxon>rosids</taxon>
        <taxon>fabids</taxon>
        <taxon>Fabales</taxon>
        <taxon>Fabaceae</taxon>
        <taxon>Papilionoideae</taxon>
        <taxon>50 kb inversion clade</taxon>
        <taxon>NPAAA clade</taxon>
        <taxon>Hologalegina</taxon>
        <taxon>IRL clade</taxon>
        <taxon>Trifolieae</taxon>
        <taxon>Trifolium</taxon>
    </lineage>
</organism>